<dbReference type="Proteomes" id="UP000515680">
    <property type="component" value="Chromosome"/>
</dbReference>
<evidence type="ECO:0000313" key="2">
    <source>
        <dbReference type="Proteomes" id="UP000515680"/>
    </source>
</evidence>
<dbReference type="RefSeq" id="WP_182817817.1">
    <property type="nucleotide sequence ID" value="NZ_AP022227.1"/>
</dbReference>
<accession>A0A6S5TPE8</accession>
<organism evidence="1 2">
    <name type="scientific">Pseudomonas putida</name>
    <name type="common">Arthrobacter siderocapsulatus</name>
    <dbReference type="NCBI Taxonomy" id="303"/>
    <lineage>
        <taxon>Bacteria</taxon>
        <taxon>Pseudomonadati</taxon>
        <taxon>Pseudomonadota</taxon>
        <taxon>Gammaproteobacteria</taxon>
        <taxon>Pseudomonadales</taxon>
        <taxon>Pseudomonadaceae</taxon>
        <taxon>Pseudomonas</taxon>
    </lineage>
</organism>
<name>A0A6S5TPE8_PSEPU</name>
<gene>
    <name evidence="1" type="ORF">WP8W18C01_13970</name>
</gene>
<reference evidence="1 2" key="1">
    <citation type="submission" date="2019-12" db="EMBL/GenBank/DDBJ databases">
        <title>complete genome sequences of Pseudomonas putida str. WP8-W18-CRE-01 isolated from wastewater treatment plant effluent.</title>
        <authorList>
            <person name="Sekizuka T."/>
            <person name="Itokawa K."/>
            <person name="Yatsu K."/>
            <person name="Inamine Y."/>
            <person name="Kuroda M."/>
        </authorList>
    </citation>
    <scope>NUCLEOTIDE SEQUENCE [LARGE SCALE GENOMIC DNA]</scope>
    <source>
        <strain evidence="1 2">WP8-W18-CRE-01</strain>
    </source>
</reference>
<protein>
    <submittedName>
        <fullName evidence="1">Uncharacterized protein</fullName>
    </submittedName>
</protein>
<dbReference type="AlphaFoldDB" id="A0A6S5TPE8"/>
<proteinExistence type="predicted"/>
<dbReference type="EMBL" id="AP022227">
    <property type="protein sequence ID" value="BBT39056.1"/>
    <property type="molecule type" value="Genomic_DNA"/>
</dbReference>
<sequence>MKNSPAVAKLSLDLAAMVRRHIDVPAPTATGGDLPSLVSAYWKVSGIIDAPEEGARTRRHRLNQVQLVDLEHISLAIYRQVMALTGLSINPAWRCVISAVRIEEMGGDIAAPEAQREVQELLSWVAGCGFREQIILERWMVLEGATA</sequence>
<evidence type="ECO:0000313" key="1">
    <source>
        <dbReference type="EMBL" id="BBT39056.1"/>
    </source>
</evidence>